<gene>
    <name evidence="3" type="primary">cheD</name>
    <name evidence="4" type="ORF">ACFSBT_05680</name>
</gene>
<dbReference type="EC" id="3.5.1.44" evidence="3"/>
<name>A0ABD6ATA9_9EURY</name>
<dbReference type="PANTHER" id="PTHR35147:SF1">
    <property type="entry name" value="CHEMORECEPTOR GLUTAMINE DEAMIDASE CHED-RELATED"/>
    <property type="match status" value="1"/>
</dbReference>
<evidence type="ECO:0000313" key="4">
    <source>
        <dbReference type="EMBL" id="MFD1512772.1"/>
    </source>
</evidence>
<dbReference type="CDD" id="cd16352">
    <property type="entry name" value="CheD"/>
    <property type="match status" value="1"/>
</dbReference>
<dbReference type="GO" id="GO:0006935">
    <property type="term" value="P:chemotaxis"/>
    <property type="evidence" value="ECO:0007669"/>
    <property type="project" value="UniProtKB-UniRule"/>
</dbReference>
<dbReference type="SUPFAM" id="SSF64438">
    <property type="entry name" value="CNF1/YfiH-like putative cysteine hydrolases"/>
    <property type="match status" value="1"/>
</dbReference>
<dbReference type="Pfam" id="PF03975">
    <property type="entry name" value="CheD"/>
    <property type="match status" value="1"/>
</dbReference>
<dbReference type="InterPro" id="IPR005659">
    <property type="entry name" value="Chemorcpt_Glu_NH3ase_CheD"/>
</dbReference>
<dbReference type="HAMAP" id="MF_01440">
    <property type="entry name" value="CheD"/>
    <property type="match status" value="1"/>
</dbReference>
<evidence type="ECO:0000256" key="1">
    <source>
        <dbReference type="ARBA" id="ARBA00022500"/>
    </source>
</evidence>
<dbReference type="InterPro" id="IPR038592">
    <property type="entry name" value="CheD-like_sf"/>
</dbReference>
<keyword evidence="2 3" id="KW-0378">Hydrolase</keyword>
<protein>
    <recommendedName>
        <fullName evidence="3">Probable chemoreceptor glutamine deamidase CheD</fullName>
        <ecNumber evidence="3">3.5.1.44</ecNumber>
    </recommendedName>
</protein>
<accession>A0ABD6ATA9</accession>
<dbReference type="PANTHER" id="PTHR35147">
    <property type="entry name" value="CHEMORECEPTOR GLUTAMINE DEAMIDASE CHED-RELATED"/>
    <property type="match status" value="1"/>
</dbReference>
<reference evidence="4 5" key="1">
    <citation type="journal article" date="2019" name="Int. J. Syst. Evol. Microbiol.">
        <title>The Global Catalogue of Microorganisms (GCM) 10K type strain sequencing project: providing services to taxonomists for standard genome sequencing and annotation.</title>
        <authorList>
            <consortium name="The Broad Institute Genomics Platform"/>
            <consortium name="The Broad Institute Genome Sequencing Center for Infectious Disease"/>
            <person name="Wu L."/>
            <person name="Ma J."/>
        </authorList>
    </citation>
    <scope>NUCLEOTIDE SEQUENCE [LARGE SCALE GENOMIC DNA]</scope>
    <source>
        <strain evidence="4 5">CGMCC 1.12563</strain>
    </source>
</reference>
<proteinExistence type="inferred from homology"/>
<dbReference type="InterPro" id="IPR011324">
    <property type="entry name" value="Cytotoxic_necrot_fac-like_cat"/>
</dbReference>
<sequence length="169" mass="16826">MKTFASGSDDTAGPERLLVGVSNYVVGTGEQTLVAYGLGACVSVVLYDEAAGVGGVTHAMLPRQPASGGAPGKYVDAAVESLLREMVGTGAGFGDVEATIVGGATIFELQNLAAGAGARNVEAARDQLDSLEVPVVAEAVGGDVGRTVELDVATGRVTVSTADGETEAL</sequence>
<dbReference type="AlphaFoldDB" id="A0ABD6ATA9"/>
<evidence type="ECO:0000313" key="5">
    <source>
        <dbReference type="Proteomes" id="UP001597187"/>
    </source>
</evidence>
<comment type="function">
    <text evidence="3">Probably deamidates glutamine residues to glutamate on methyl-accepting chemotaxis receptors (MCPs), playing an important role in chemotaxis.</text>
</comment>
<dbReference type="Gene3D" id="3.30.1330.200">
    <property type="match status" value="1"/>
</dbReference>
<comment type="similarity">
    <text evidence="3">Belongs to the CheD family.</text>
</comment>
<keyword evidence="5" id="KW-1185">Reference proteome</keyword>
<evidence type="ECO:0000256" key="3">
    <source>
        <dbReference type="HAMAP-Rule" id="MF_01440"/>
    </source>
</evidence>
<organism evidence="4 5">
    <name type="scientific">Halomarina rubra</name>
    <dbReference type="NCBI Taxonomy" id="2071873"/>
    <lineage>
        <taxon>Archaea</taxon>
        <taxon>Methanobacteriati</taxon>
        <taxon>Methanobacteriota</taxon>
        <taxon>Stenosarchaea group</taxon>
        <taxon>Halobacteria</taxon>
        <taxon>Halobacteriales</taxon>
        <taxon>Natronomonadaceae</taxon>
        <taxon>Halomarina</taxon>
    </lineage>
</organism>
<keyword evidence="1 3" id="KW-0145">Chemotaxis</keyword>
<comment type="catalytic activity">
    <reaction evidence="3">
        <text>L-glutaminyl-[protein] + H2O = L-glutamyl-[protein] + NH4(+)</text>
        <dbReference type="Rhea" id="RHEA:16441"/>
        <dbReference type="Rhea" id="RHEA-COMP:10207"/>
        <dbReference type="Rhea" id="RHEA-COMP:10208"/>
        <dbReference type="ChEBI" id="CHEBI:15377"/>
        <dbReference type="ChEBI" id="CHEBI:28938"/>
        <dbReference type="ChEBI" id="CHEBI:29973"/>
        <dbReference type="ChEBI" id="CHEBI:30011"/>
        <dbReference type="EC" id="3.5.1.44"/>
    </reaction>
</comment>
<evidence type="ECO:0000256" key="2">
    <source>
        <dbReference type="ARBA" id="ARBA00022801"/>
    </source>
</evidence>
<dbReference type="RefSeq" id="WP_250872751.1">
    <property type="nucleotide sequence ID" value="NZ_JALXFV010000003.1"/>
</dbReference>
<dbReference type="EMBL" id="JBHUDC010000003">
    <property type="protein sequence ID" value="MFD1512772.1"/>
    <property type="molecule type" value="Genomic_DNA"/>
</dbReference>
<dbReference type="Proteomes" id="UP001597187">
    <property type="component" value="Unassembled WGS sequence"/>
</dbReference>
<comment type="caution">
    <text evidence="4">The sequence shown here is derived from an EMBL/GenBank/DDBJ whole genome shotgun (WGS) entry which is preliminary data.</text>
</comment>
<dbReference type="GO" id="GO:0050568">
    <property type="term" value="F:protein-glutamine glutaminase activity"/>
    <property type="evidence" value="ECO:0007669"/>
    <property type="project" value="UniProtKB-UniRule"/>
</dbReference>